<keyword evidence="2" id="KW-1185">Reference proteome</keyword>
<dbReference type="Proteomes" id="UP000029392">
    <property type="component" value="Unassembled WGS sequence"/>
</dbReference>
<reference evidence="1 2" key="1">
    <citation type="submission" date="2013-09" db="EMBL/GenBank/DDBJ databases">
        <title>Genome sequencing of Arenimonas malthae.</title>
        <authorList>
            <person name="Chen F."/>
            <person name="Wang G."/>
        </authorList>
    </citation>
    <scope>NUCLEOTIDE SEQUENCE [LARGE SCALE GENOMIC DNA]</scope>
    <source>
        <strain evidence="1 2">CC-JY-1</strain>
    </source>
</reference>
<dbReference type="EMBL" id="AVCH01000197">
    <property type="protein sequence ID" value="KFN42773.1"/>
    <property type="molecule type" value="Genomic_DNA"/>
</dbReference>
<gene>
    <name evidence="1" type="ORF">N790_11280</name>
</gene>
<dbReference type="AlphaFoldDB" id="A0A091ARF4"/>
<evidence type="ECO:0000313" key="1">
    <source>
        <dbReference type="EMBL" id="KFN42773.1"/>
    </source>
</evidence>
<accession>A0A091ARF4</accession>
<dbReference type="eggNOG" id="ENOG503434Y">
    <property type="taxonomic scope" value="Bacteria"/>
</dbReference>
<evidence type="ECO:0000313" key="2">
    <source>
        <dbReference type="Proteomes" id="UP000029392"/>
    </source>
</evidence>
<organism evidence="1 2">
    <name type="scientific">Arenimonas malthae CC-JY-1</name>
    <dbReference type="NCBI Taxonomy" id="1384054"/>
    <lineage>
        <taxon>Bacteria</taxon>
        <taxon>Pseudomonadati</taxon>
        <taxon>Pseudomonadota</taxon>
        <taxon>Gammaproteobacteria</taxon>
        <taxon>Lysobacterales</taxon>
        <taxon>Lysobacteraceae</taxon>
        <taxon>Arenimonas</taxon>
    </lineage>
</organism>
<sequence>MAALAGAGEAHAYIVNINSGDRAVYLRVGDGRFAGRYSNGGTPLAGGAISRVSVSVPAAQVGNGTSLSMAANGRTTSDWDGYQFCNAGQLYVGGFFRRPGNAQGGSLDASLTVTAPATLTNASGDTIPISEISWTSSGNGDGGATQPVPAGTFQGGQQTLASNFFRNTWRESCLSFRYANSQIVGAGTYTARVTYTLTAP</sequence>
<comment type="caution">
    <text evidence="1">The sequence shown here is derived from an EMBL/GenBank/DDBJ whole genome shotgun (WGS) entry which is preliminary data.</text>
</comment>
<proteinExistence type="predicted"/>
<protein>
    <submittedName>
        <fullName evidence="1">Uncharacterized protein</fullName>
    </submittedName>
</protein>
<dbReference type="STRING" id="1384054.N790_11280"/>
<dbReference type="PATRIC" id="fig|1384054.3.peg.2446"/>
<name>A0A091ARF4_9GAMM</name>